<comment type="caution">
    <text evidence="2">The sequence shown here is derived from an EMBL/GenBank/DDBJ whole genome shotgun (WGS) entry which is preliminary data.</text>
</comment>
<feature type="domain" description="Zorya protein ZorC EH" evidence="1">
    <location>
        <begin position="247"/>
        <end position="427"/>
    </location>
</feature>
<name>A0ABV4YAV6_9CYAN</name>
<evidence type="ECO:0000259" key="1">
    <source>
        <dbReference type="Pfam" id="PF15611"/>
    </source>
</evidence>
<dbReference type="Pfam" id="PF15611">
    <property type="entry name" value="EH_Signature"/>
    <property type="match status" value="1"/>
</dbReference>
<dbReference type="InterPro" id="IPR028943">
    <property type="entry name" value="ZorC_EH_Signature_dom"/>
</dbReference>
<organism evidence="2 3">
    <name type="scientific">Floridaenema fluviatile BLCC-F154</name>
    <dbReference type="NCBI Taxonomy" id="3153640"/>
    <lineage>
        <taxon>Bacteria</taxon>
        <taxon>Bacillati</taxon>
        <taxon>Cyanobacteriota</taxon>
        <taxon>Cyanophyceae</taxon>
        <taxon>Oscillatoriophycideae</taxon>
        <taxon>Aerosakkonematales</taxon>
        <taxon>Aerosakkonemataceae</taxon>
        <taxon>Floridanema</taxon>
        <taxon>Floridanema fluviatile</taxon>
    </lineage>
</organism>
<gene>
    <name evidence="2" type="ORF">ACE1B6_07075</name>
</gene>
<keyword evidence="3" id="KW-1185">Reference proteome</keyword>
<protein>
    <submittedName>
        <fullName evidence="2">EH signature domain-containing protein</fullName>
    </submittedName>
</protein>
<sequence>MKFQFKTLHLPELFEYQPTKLAQLVTQLNESSNYSELHKLAEILPIAPRTIGEIISDIQNNQTDRISLLEWAYCLYNKAEWDEQNPQQSQETSQKIWQEATHSSWLKQILFWLLALNYGDRNSRKIAPSLADCFPKFKPQFVISYPLAVQILTALSNQSFDKLAQICWQHLLTPEQLLNRAQLPPNFSGNNTALDEMVKLFPIETPHVEQQNLLIKCFEEMSIEQQVKAIENLLMNVSIEVGSTLSKLVEWLRQNYGPRTASSRWQQLSEQAKLALRQWIKAASYRDFDILVDVLLQQLNTQPREHNQLKRRRDFWSNYSDRFERIRILLPEESANILGSHLQRDVDILVPDGSDATEVCIFDFGDWFVVEFFRGIGSEIRLFDRHKHPQIEQILFASPTLSIKQIRRLDGNIHDHVYLWQNHCEKWLRDFGIRPNSKTKTFKGLSGNCAKYDENNGLPTPSKEDLQNREDHLRKWRWQINKLESEAKPEPKKFHSPP</sequence>
<dbReference type="EMBL" id="JBHFNS010000031">
    <property type="protein sequence ID" value="MFB2935025.1"/>
    <property type="molecule type" value="Genomic_DNA"/>
</dbReference>
<evidence type="ECO:0000313" key="2">
    <source>
        <dbReference type="EMBL" id="MFB2935025.1"/>
    </source>
</evidence>
<reference evidence="2 3" key="1">
    <citation type="submission" date="2024-09" db="EMBL/GenBank/DDBJ databases">
        <title>Floridaenema gen nov. (Aerosakkonemataceae, Aerosakkonematales ord. nov., Cyanobacteria) from benthic tropical and subtropical fresh waters, with the description of four new species.</title>
        <authorList>
            <person name="Moretto J.A."/>
            <person name="Berthold D.E."/>
            <person name="Lefler F.W."/>
            <person name="Huang I.-S."/>
            <person name="Laughinghouse H. IV."/>
        </authorList>
    </citation>
    <scope>NUCLEOTIDE SEQUENCE [LARGE SCALE GENOMIC DNA]</scope>
    <source>
        <strain evidence="2 3">BLCC-F154</strain>
    </source>
</reference>
<evidence type="ECO:0000313" key="3">
    <source>
        <dbReference type="Proteomes" id="UP001576776"/>
    </source>
</evidence>
<accession>A0ABV4YAV6</accession>
<dbReference type="Proteomes" id="UP001576776">
    <property type="component" value="Unassembled WGS sequence"/>
</dbReference>
<dbReference type="RefSeq" id="WP_413256547.1">
    <property type="nucleotide sequence ID" value="NZ_JBHFNS010000031.1"/>
</dbReference>
<proteinExistence type="predicted"/>